<evidence type="ECO:0000313" key="1">
    <source>
        <dbReference type="EMBL" id="MPN32072.1"/>
    </source>
</evidence>
<gene>
    <name evidence="1" type="ORF">SDC9_179548</name>
</gene>
<name>A0A645H173_9ZZZZ</name>
<comment type="caution">
    <text evidence="1">The sequence shown here is derived from an EMBL/GenBank/DDBJ whole genome shotgun (WGS) entry which is preliminary data.</text>
</comment>
<proteinExistence type="predicted"/>
<dbReference type="AlphaFoldDB" id="A0A645H173"/>
<reference evidence="1" key="1">
    <citation type="submission" date="2019-08" db="EMBL/GenBank/DDBJ databases">
        <authorList>
            <person name="Kucharzyk K."/>
            <person name="Murdoch R.W."/>
            <person name="Higgins S."/>
            <person name="Loffler F."/>
        </authorList>
    </citation>
    <scope>NUCLEOTIDE SEQUENCE</scope>
</reference>
<sequence>MHADVLQDLAVLPRNGKMEVLLRHQLVQMGGVQKLGIFLHHDQIIQIGTGIQLAGDIHFDHIGIHVNLAAFTGHRNPMVAILYKISVAHFVYINGRQDHILKVGPVNRFPASAGVTLTR</sequence>
<organism evidence="1">
    <name type="scientific">bioreactor metagenome</name>
    <dbReference type="NCBI Taxonomy" id="1076179"/>
    <lineage>
        <taxon>unclassified sequences</taxon>
        <taxon>metagenomes</taxon>
        <taxon>ecological metagenomes</taxon>
    </lineage>
</organism>
<dbReference type="EMBL" id="VSSQ01083875">
    <property type="protein sequence ID" value="MPN32072.1"/>
    <property type="molecule type" value="Genomic_DNA"/>
</dbReference>
<protein>
    <submittedName>
        <fullName evidence="1">Uncharacterized protein</fullName>
    </submittedName>
</protein>
<accession>A0A645H173</accession>